<keyword evidence="3 8" id="KW-0560">Oxidoreductase</keyword>
<dbReference type="Gene3D" id="3.40.50.360">
    <property type="match status" value="1"/>
</dbReference>
<evidence type="ECO:0000256" key="1">
    <source>
        <dbReference type="ARBA" id="ARBA00022630"/>
    </source>
</evidence>
<evidence type="ECO:0000256" key="6">
    <source>
        <dbReference type="ARBA" id="ARBA00048542"/>
    </source>
</evidence>
<comment type="catalytic activity">
    <reaction evidence="6">
        <text>N,N-dimethyl-1,4-phenylenediamine + anthranilate + 2 NAD(+) = 2-(4-dimethylaminophenyl)diazenylbenzoate + 2 NADH + 2 H(+)</text>
        <dbReference type="Rhea" id="RHEA:55872"/>
        <dbReference type="ChEBI" id="CHEBI:15378"/>
        <dbReference type="ChEBI" id="CHEBI:15783"/>
        <dbReference type="ChEBI" id="CHEBI:16567"/>
        <dbReference type="ChEBI" id="CHEBI:57540"/>
        <dbReference type="ChEBI" id="CHEBI:57945"/>
        <dbReference type="ChEBI" id="CHEBI:71579"/>
        <dbReference type="EC" id="1.7.1.17"/>
    </reaction>
    <physiologicalReaction direction="right-to-left" evidence="6">
        <dbReference type="Rhea" id="RHEA:55874"/>
    </physiologicalReaction>
</comment>
<dbReference type="SUPFAM" id="SSF52218">
    <property type="entry name" value="Flavoproteins"/>
    <property type="match status" value="1"/>
</dbReference>
<dbReference type="EC" id="1.7.1.17" evidence="5"/>
<dbReference type="EMBL" id="UOFM01000406">
    <property type="protein sequence ID" value="VAW81465.1"/>
    <property type="molecule type" value="Genomic_DNA"/>
</dbReference>
<dbReference type="InterPro" id="IPR029039">
    <property type="entry name" value="Flavoprotein-like_sf"/>
</dbReference>
<evidence type="ECO:0000259" key="7">
    <source>
        <dbReference type="Pfam" id="PF02525"/>
    </source>
</evidence>
<dbReference type="HAMAP" id="MF_01216">
    <property type="entry name" value="Azoreductase_type1"/>
    <property type="match status" value="1"/>
</dbReference>
<evidence type="ECO:0000256" key="3">
    <source>
        <dbReference type="ARBA" id="ARBA00023002"/>
    </source>
</evidence>
<keyword evidence="1" id="KW-0285">Flavoprotein</keyword>
<dbReference type="InterPro" id="IPR003680">
    <property type="entry name" value="Flavodoxin_fold"/>
</dbReference>
<accession>A0A3B0YKN0</accession>
<dbReference type="InterPro" id="IPR050104">
    <property type="entry name" value="FMN-dep_NADH:Q_OxRdtase_AzoR1"/>
</dbReference>
<evidence type="ECO:0000256" key="5">
    <source>
        <dbReference type="ARBA" id="ARBA00024061"/>
    </source>
</evidence>
<evidence type="ECO:0000313" key="8">
    <source>
        <dbReference type="EMBL" id="VAW81465.1"/>
    </source>
</evidence>
<dbReference type="Pfam" id="PF02525">
    <property type="entry name" value="Flavodoxin_2"/>
    <property type="match status" value="1"/>
</dbReference>
<name>A0A3B0YKN0_9ZZZZ</name>
<dbReference type="GO" id="GO:0010181">
    <property type="term" value="F:FMN binding"/>
    <property type="evidence" value="ECO:0007669"/>
    <property type="project" value="InterPro"/>
</dbReference>
<dbReference type="GO" id="GO:0016655">
    <property type="term" value="F:oxidoreductase activity, acting on NAD(P)H, quinone or similar compound as acceptor"/>
    <property type="evidence" value="ECO:0007669"/>
    <property type="project" value="InterPro"/>
</dbReference>
<keyword evidence="2" id="KW-0288">FMN</keyword>
<dbReference type="InterPro" id="IPR023048">
    <property type="entry name" value="NADH:quinone_OxRdtase_FMN_depd"/>
</dbReference>
<dbReference type="PANTHER" id="PTHR43741:SF4">
    <property type="entry name" value="FMN-DEPENDENT NADH:QUINONE OXIDOREDUCTASE"/>
    <property type="match status" value="1"/>
</dbReference>
<dbReference type="PANTHER" id="PTHR43741">
    <property type="entry name" value="FMN-DEPENDENT NADH-AZOREDUCTASE 1"/>
    <property type="match status" value="1"/>
</dbReference>
<gene>
    <name evidence="8" type="ORF">MNBD_GAMMA14-1801</name>
</gene>
<dbReference type="AlphaFoldDB" id="A0A3B0YKN0"/>
<reference evidence="8" key="1">
    <citation type="submission" date="2018-06" db="EMBL/GenBank/DDBJ databases">
        <authorList>
            <person name="Zhirakovskaya E."/>
        </authorList>
    </citation>
    <scope>NUCLEOTIDE SEQUENCE</scope>
</reference>
<keyword evidence="4" id="KW-0520">NAD</keyword>
<protein>
    <recommendedName>
        <fullName evidence="5">FMN-dependent NADH-azoreductase</fullName>
        <ecNumber evidence="5">1.7.1.17</ecNumber>
    </recommendedName>
</protein>
<proteinExistence type="inferred from homology"/>
<feature type="domain" description="Flavodoxin-like fold" evidence="7">
    <location>
        <begin position="7"/>
        <end position="198"/>
    </location>
</feature>
<organism evidence="8">
    <name type="scientific">hydrothermal vent metagenome</name>
    <dbReference type="NCBI Taxonomy" id="652676"/>
    <lineage>
        <taxon>unclassified sequences</taxon>
        <taxon>metagenomes</taxon>
        <taxon>ecological metagenomes</taxon>
    </lineage>
</organism>
<evidence type="ECO:0000256" key="4">
    <source>
        <dbReference type="ARBA" id="ARBA00023027"/>
    </source>
</evidence>
<sequence>MTETPVKKILRIDSSARHDDSITRQLGDEVIQRLGQANPGAEVVVRELYETVGFLDEHWVQANLTDPAERDPSQHEALTASDKLVRELDSADVILLTVPVYNFSIPAVLKAWIDMICRARMTFQYTENGPQGMLKDRPVYLVMASGGIPFGSAVDFASGYLHHIFGFIGISDLRPVYAEQTNADASASKAAALAMLEKWLP</sequence>
<evidence type="ECO:0000256" key="2">
    <source>
        <dbReference type="ARBA" id="ARBA00022643"/>
    </source>
</evidence>